<keyword evidence="4" id="KW-1185">Reference proteome</keyword>
<reference evidence="4" key="1">
    <citation type="submission" date="2016-02" db="EMBL/GenBank/DDBJ databases">
        <authorList>
            <person name="Holder M.E."/>
            <person name="Ajami N.J."/>
            <person name="Petrosino J.F."/>
        </authorList>
    </citation>
    <scope>NUCLEOTIDE SEQUENCE [LARGE SCALE GENOMIC DNA]</scope>
    <source>
        <strain evidence="4">CCUG 45958</strain>
    </source>
</reference>
<sequence length="90" mass="9958">MQTVKLVSLAAMLALSVCLTGCKDFEAKASQDVSLISYSETTRLREYCVNGYRYLVHKDYGTGGLTQMWEDGPNGPRPMRCGPLPEKPVL</sequence>
<organism evidence="3 4">
    <name type="scientific">Desulfovibrio fairfieldensis</name>
    <dbReference type="NCBI Taxonomy" id="44742"/>
    <lineage>
        <taxon>Bacteria</taxon>
        <taxon>Pseudomonadati</taxon>
        <taxon>Thermodesulfobacteriota</taxon>
        <taxon>Desulfovibrionia</taxon>
        <taxon>Desulfovibrionales</taxon>
        <taxon>Desulfovibrionaceae</taxon>
        <taxon>Desulfovibrio</taxon>
    </lineage>
</organism>
<evidence type="ECO:0000313" key="3">
    <source>
        <dbReference type="EMBL" id="AMD90295.1"/>
    </source>
</evidence>
<feature type="chain" id="PRO_5007067479" evidence="2">
    <location>
        <begin position="21"/>
        <end position="90"/>
    </location>
</feature>
<dbReference type="KEGG" id="dfi:AXF13_09260"/>
<gene>
    <name evidence="3" type="ORF">AXF13_09260</name>
</gene>
<name>A0A0X8JK63_9BACT</name>
<evidence type="ECO:0000313" key="4">
    <source>
        <dbReference type="Proteomes" id="UP000069241"/>
    </source>
</evidence>
<protein>
    <submittedName>
        <fullName evidence="3">Uncharacterized protein</fullName>
    </submittedName>
</protein>
<accession>A0A0X8JK63</accession>
<feature type="signal peptide" evidence="2">
    <location>
        <begin position="1"/>
        <end position="20"/>
    </location>
</feature>
<dbReference type="Proteomes" id="UP000069241">
    <property type="component" value="Chromosome"/>
</dbReference>
<evidence type="ECO:0000256" key="2">
    <source>
        <dbReference type="SAM" id="SignalP"/>
    </source>
</evidence>
<dbReference type="STRING" id="44742.AXF13_09260"/>
<feature type="region of interest" description="Disordered" evidence="1">
    <location>
        <begin position="71"/>
        <end position="90"/>
    </location>
</feature>
<dbReference type="AlphaFoldDB" id="A0A0X8JK63"/>
<dbReference type="EMBL" id="CP014229">
    <property type="protein sequence ID" value="AMD90295.1"/>
    <property type="molecule type" value="Genomic_DNA"/>
</dbReference>
<evidence type="ECO:0000256" key="1">
    <source>
        <dbReference type="SAM" id="MobiDB-lite"/>
    </source>
</evidence>
<keyword evidence="2" id="KW-0732">Signal</keyword>
<dbReference type="RefSeq" id="WP_062252813.1">
    <property type="nucleotide sequence ID" value="NZ_CP014229.1"/>
</dbReference>
<proteinExistence type="predicted"/>